<protein>
    <submittedName>
        <fullName evidence="1">Uncharacterized protein</fullName>
    </submittedName>
</protein>
<dbReference type="EMBL" id="CAHIKZ030003443">
    <property type="protein sequence ID" value="CAE1300480.1"/>
    <property type="molecule type" value="Genomic_DNA"/>
</dbReference>
<comment type="caution">
    <text evidence="1">The sequence shown here is derived from an EMBL/GenBank/DDBJ whole genome shotgun (WGS) entry which is preliminary data.</text>
</comment>
<dbReference type="OrthoDB" id="7387685at2759"/>
<proteinExistence type="predicted"/>
<evidence type="ECO:0000313" key="1">
    <source>
        <dbReference type="EMBL" id="CAE1300480.1"/>
    </source>
</evidence>
<accession>A0A812DJ37</accession>
<evidence type="ECO:0000313" key="2">
    <source>
        <dbReference type="Proteomes" id="UP000597762"/>
    </source>
</evidence>
<sequence length="273" mass="30372">MFLEKVETVTQAMQDMGNPYQEECRDLLSLDAKDIGHQTAAEPIGTHLEKGKVPASKPKVLQEGFQIFSNLFISCQSRECDLKEYFHHVNQSYPAALSDGGKLYTWEKSHFTTIFESQITTPEAEPDADIIIIDGAALMNSLPPRSTKIFEEYTMLNVLPIIQYPSVADDENLEASETFGVMMYDRSSTAEDVDDAKLDMFAIRSYSSNLSSGEVACEACFLQGGPHLESVNITSTRNADSWQLELNQERKSVADRLDRAPIICGELPAADQV</sequence>
<reference evidence="1" key="1">
    <citation type="submission" date="2021-01" db="EMBL/GenBank/DDBJ databases">
        <authorList>
            <person name="Li R."/>
            <person name="Bekaert M."/>
        </authorList>
    </citation>
    <scope>NUCLEOTIDE SEQUENCE</scope>
    <source>
        <strain evidence="1">Farmed</strain>
    </source>
</reference>
<organism evidence="1 2">
    <name type="scientific">Acanthosepion pharaonis</name>
    <name type="common">Pharaoh cuttlefish</name>
    <name type="synonym">Sepia pharaonis</name>
    <dbReference type="NCBI Taxonomy" id="158019"/>
    <lineage>
        <taxon>Eukaryota</taxon>
        <taxon>Metazoa</taxon>
        <taxon>Spiralia</taxon>
        <taxon>Lophotrochozoa</taxon>
        <taxon>Mollusca</taxon>
        <taxon>Cephalopoda</taxon>
        <taxon>Coleoidea</taxon>
        <taxon>Decapodiformes</taxon>
        <taxon>Sepiida</taxon>
        <taxon>Sepiina</taxon>
        <taxon>Sepiidae</taxon>
        <taxon>Acanthosepion</taxon>
    </lineage>
</organism>
<gene>
    <name evidence="1" type="ORF">SPHA_53853</name>
</gene>
<dbReference type="AlphaFoldDB" id="A0A812DJ37"/>
<dbReference type="Proteomes" id="UP000597762">
    <property type="component" value="Unassembled WGS sequence"/>
</dbReference>
<keyword evidence="2" id="KW-1185">Reference proteome</keyword>
<name>A0A812DJ37_ACAPH</name>